<keyword evidence="1" id="KW-0560">Oxidoreductase</keyword>
<dbReference type="GO" id="GO:0016491">
    <property type="term" value="F:oxidoreductase activity"/>
    <property type="evidence" value="ECO:0007669"/>
    <property type="project" value="UniProtKB-KW"/>
</dbReference>
<feature type="transmembrane region" description="Helical" evidence="2">
    <location>
        <begin position="198"/>
        <end position="219"/>
    </location>
</feature>
<sequence length="390" mass="42607">MCFKKVGKWTSRLVREARAGRLTAARLVGPCGATPDIRSFQEHEYLVMVAGGIDITPLLTLLKNLAMANAKNRRKAEEKSKGAAVGDGAPGLQGRIVVVWTMEKISEVELMDEELFSFSRAHPDELELRIHYAGKSELDDWTGTMVPNEAAKPGIKLDLYDSEREAESGVGFWRTFVQEWIWRLSPTALPQHWGSLHLAVLHVAVFVAAVMGLILGATWHPEASRPGEGAPRGKVELVAISAMLMMAVGMATLGTFPAHLILYAKARRSATPGEPPIPTTLTSTTASWTEWTQDIEWSGLDLESVPVEISDTPVLSPMTIDWLKRNMVEGRPYVDDVLDDVSGKLSAEGTAGVITAGPKAMIDNVRVAVARRTPQFLLKTLQAYEPSEAS</sequence>
<evidence type="ECO:0000313" key="4">
    <source>
        <dbReference type="Proteomes" id="UP000708148"/>
    </source>
</evidence>
<accession>A0A8S1ISS6</accession>
<gene>
    <name evidence="3" type="ORF">OSTQU699_LOCUS1988</name>
</gene>
<reference evidence="3" key="1">
    <citation type="submission" date="2020-12" db="EMBL/GenBank/DDBJ databases">
        <authorList>
            <person name="Iha C."/>
        </authorList>
    </citation>
    <scope>NUCLEOTIDE SEQUENCE</scope>
</reference>
<dbReference type="InterPro" id="IPR039261">
    <property type="entry name" value="FNR_nucleotide-bd"/>
</dbReference>
<name>A0A8S1ISS6_9CHLO</name>
<dbReference type="Proteomes" id="UP000708148">
    <property type="component" value="Unassembled WGS sequence"/>
</dbReference>
<keyword evidence="2" id="KW-0812">Transmembrane</keyword>
<evidence type="ECO:0000256" key="2">
    <source>
        <dbReference type="SAM" id="Phobius"/>
    </source>
</evidence>
<dbReference type="EMBL" id="CAJHUC010000515">
    <property type="protein sequence ID" value="CAD7696627.1"/>
    <property type="molecule type" value="Genomic_DNA"/>
</dbReference>
<dbReference type="OrthoDB" id="27096at2759"/>
<dbReference type="GO" id="GO:0005886">
    <property type="term" value="C:plasma membrane"/>
    <property type="evidence" value="ECO:0007669"/>
    <property type="project" value="TreeGrafter"/>
</dbReference>
<dbReference type="SUPFAM" id="SSF52343">
    <property type="entry name" value="Ferredoxin reductase-like, C-terminal NADP-linked domain"/>
    <property type="match status" value="1"/>
</dbReference>
<organism evidence="3 4">
    <name type="scientific">Ostreobium quekettii</name>
    <dbReference type="NCBI Taxonomy" id="121088"/>
    <lineage>
        <taxon>Eukaryota</taxon>
        <taxon>Viridiplantae</taxon>
        <taxon>Chlorophyta</taxon>
        <taxon>core chlorophytes</taxon>
        <taxon>Ulvophyceae</taxon>
        <taxon>TCBD clade</taxon>
        <taxon>Bryopsidales</taxon>
        <taxon>Ostreobineae</taxon>
        <taxon>Ostreobiaceae</taxon>
        <taxon>Ostreobium</taxon>
    </lineage>
</organism>
<evidence type="ECO:0000313" key="3">
    <source>
        <dbReference type="EMBL" id="CAD7696627.1"/>
    </source>
</evidence>
<evidence type="ECO:0000256" key="1">
    <source>
        <dbReference type="ARBA" id="ARBA00023002"/>
    </source>
</evidence>
<keyword evidence="4" id="KW-1185">Reference proteome</keyword>
<dbReference type="AlphaFoldDB" id="A0A8S1ISS6"/>
<keyword evidence="2" id="KW-1133">Transmembrane helix</keyword>
<dbReference type="PANTHER" id="PTHR11972">
    <property type="entry name" value="NADPH OXIDASE"/>
    <property type="match status" value="1"/>
</dbReference>
<proteinExistence type="predicted"/>
<dbReference type="Gene3D" id="3.40.50.80">
    <property type="entry name" value="Nucleotide-binding domain of ferredoxin-NADP reductase (FNR) module"/>
    <property type="match status" value="1"/>
</dbReference>
<dbReference type="InterPro" id="IPR050369">
    <property type="entry name" value="RBOH/FRE"/>
</dbReference>
<comment type="caution">
    <text evidence="3">The sequence shown here is derived from an EMBL/GenBank/DDBJ whole genome shotgun (WGS) entry which is preliminary data.</text>
</comment>
<feature type="transmembrane region" description="Helical" evidence="2">
    <location>
        <begin position="239"/>
        <end position="262"/>
    </location>
</feature>
<keyword evidence="2" id="KW-0472">Membrane</keyword>
<protein>
    <recommendedName>
        <fullName evidence="5">Ferric reductase NAD binding domain-containing protein</fullName>
    </recommendedName>
</protein>
<evidence type="ECO:0008006" key="5">
    <source>
        <dbReference type="Google" id="ProtNLM"/>
    </source>
</evidence>